<dbReference type="InterPro" id="IPR003838">
    <property type="entry name" value="ABC3_permease_C"/>
</dbReference>
<keyword evidence="3 6" id="KW-0812">Transmembrane</keyword>
<organism evidence="9 10">
    <name type="scientific">Parablautia muri</name>
    <dbReference type="NCBI Taxonomy" id="2320879"/>
    <lineage>
        <taxon>Bacteria</taxon>
        <taxon>Bacillati</taxon>
        <taxon>Bacillota</taxon>
        <taxon>Clostridia</taxon>
        <taxon>Lachnospirales</taxon>
        <taxon>Lachnospiraceae</taxon>
        <taxon>Parablautia</taxon>
    </lineage>
</organism>
<keyword evidence="4 6" id="KW-1133">Transmembrane helix</keyword>
<dbReference type="PANTHER" id="PTHR30572:SF9">
    <property type="entry name" value="ABC TRANSPORTER PERMEASE PROTEIN"/>
    <property type="match status" value="1"/>
</dbReference>
<feature type="transmembrane region" description="Helical" evidence="6">
    <location>
        <begin position="367"/>
        <end position="393"/>
    </location>
</feature>
<feature type="domain" description="ABC3 transporter permease C-terminal" evidence="7">
    <location>
        <begin position="326"/>
        <end position="390"/>
    </location>
</feature>
<dbReference type="EMBL" id="QZDT01000057">
    <property type="protein sequence ID" value="NBJ94941.1"/>
    <property type="molecule type" value="Genomic_DNA"/>
</dbReference>
<dbReference type="GO" id="GO:0022857">
    <property type="term" value="F:transmembrane transporter activity"/>
    <property type="evidence" value="ECO:0007669"/>
    <property type="project" value="TreeGrafter"/>
</dbReference>
<evidence type="ECO:0000256" key="5">
    <source>
        <dbReference type="ARBA" id="ARBA00023136"/>
    </source>
</evidence>
<sequence>MNILELSIHCLVRKRTKSILLLSVVFVTSCFIYAGWACKSANVQTQTEGKQALGASFRMEENEADRHDRTAEAIKKLGGQNGSVDGSHIEQLESGDWMISHDNSFETLQMEDIETLAGQEGIAEYNVTTANIVVNPVNFVRIEDPDVDQHSDLLGVSLRGNMEMRLDFDVQNGNIEVNEGRMITSEDKDVCVISRELAELNGLMIGDKLEFNDRKKRETSKVYSAEIVGVYDTIHKITPIMYGDSYRSENIIMTDLRFPEKPQGCEGDPLYQYATFWVENVDEYDTVKEQIKKADINWKRYDFLDNTGMSDTMAENFGDLDEMSSMILILVSVSGAVIISLVFLFWLKSRIHEIGVFLAIGKSKVAIIAQMMLEGILIGCISFTLATVCAPVLSKGVADYLVGYQVKQQEEQREAEKGMTGGAGVAEYESEVVGVETKVTGKIILLSASSILGVIFIAVSSSCMLVVVQKPKEILSRMS</sequence>
<dbReference type="RefSeq" id="WP_160561915.1">
    <property type="nucleotide sequence ID" value="NZ_QZDT01000057.1"/>
</dbReference>
<dbReference type="OrthoDB" id="9812886at2"/>
<dbReference type="InterPro" id="IPR025857">
    <property type="entry name" value="MacB_PCD"/>
</dbReference>
<gene>
    <name evidence="9" type="ORF">D5281_20790</name>
</gene>
<proteinExistence type="predicted"/>
<comment type="caution">
    <text evidence="9">The sequence shown here is derived from an EMBL/GenBank/DDBJ whole genome shotgun (WGS) entry which is preliminary data.</text>
</comment>
<evidence type="ECO:0000313" key="10">
    <source>
        <dbReference type="Proteomes" id="UP001154420"/>
    </source>
</evidence>
<reference evidence="9" key="1">
    <citation type="submission" date="2018-09" db="EMBL/GenBank/DDBJ databases">
        <title>Murine metabolic-syndrome-specific gut microbial biobank.</title>
        <authorList>
            <person name="Liu C."/>
        </authorList>
    </citation>
    <scope>NUCLEOTIDE SEQUENCE</scope>
    <source>
        <strain evidence="9">D42-62</strain>
    </source>
</reference>
<dbReference type="Pfam" id="PF12704">
    <property type="entry name" value="MacB_PCD"/>
    <property type="match status" value="1"/>
</dbReference>
<name>A0A9X5BJK3_9FIRM</name>
<keyword evidence="10" id="KW-1185">Reference proteome</keyword>
<protein>
    <submittedName>
        <fullName evidence="9">ABC transporter permease</fullName>
    </submittedName>
</protein>
<evidence type="ECO:0000259" key="7">
    <source>
        <dbReference type="Pfam" id="PF02687"/>
    </source>
</evidence>
<keyword evidence="2" id="KW-1003">Cell membrane</keyword>
<accession>A0A9X5BJK3</accession>
<feature type="transmembrane region" description="Helical" evidence="6">
    <location>
        <begin position="19"/>
        <end position="36"/>
    </location>
</feature>
<dbReference type="Proteomes" id="UP001154420">
    <property type="component" value="Unassembled WGS sequence"/>
</dbReference>
<keyword evidence="5 6" id="KW-0472">Membrane</keyword>
<feature type="domain" description="MacB-like periplasmic core" evidence="8">
    <location>
        <begin position="91"/>
        <end position="293"/>
    </location>
</feature>
<comment type="subcellular location">
    <subcellularLocation>
        <location evidence="1">Cell membrane</location>
        <topology evidence="1">Multi-pass membrane protein</topology>
    </subcellularLocation>
</comment>
<dbReference type="GO" id="GO:0005886">
    <property type="term" value="C:plasma membrane"/>
    <property type="evidence" value="ECO:0007669"/>
    <property type="project" value="UniProtKB-SubCell"/>
</dbReference>
<dbReference type="AlphaFoldDB" id="A0A9X5BJK3"/>
<evidence type="ECO:0000256" key="3">
    <source>
        <dbReference type="ARBA" id="ARBA00022692"/>
    </source>
</evidence>
<evidence type="ECO:0000256" key="4">
    <source>
        <dbReference type="ARBA" id="ARBA00022989"/>
    </source>
</evidence>
<evidence type="ECO:0000259" key="8">
    <source>
        <dbReference type="Pfam" id="PF12704"/>
    </source>
</evidence>
<evidence type="ECO:0000256" key="6">
    <source>
        <dbReference type="SAM" id="Phobius"/>
    </source>
</evidence>
<evidence type="ECO:0000313" key="9">
    <source>
        <dbReference type="EMBL" id="NBJ94941.1"/>
    </source>
</evidence>
<dbReference type="InterPro" id="IPR050250">
    <property type="entry name" value="Macrolide_Exporter_MacB"/>
</dbReference>
<dbReference type="PANTHER" id="PTHR30572">
    <property type="entry name" value="MEMBRANE COMPONENT OF TRANSPORTER-RELATED"/>
    <property type="match status" value="1"/>
</dbReference>
<feature type="transmembrane region" description="Helical" evidence="6">
    <location>
        <begin position="443"/>
        <end position="468"/>
    </location>
</feature>
<feature type="transmembrane region" description="Helical" evidence="6">
    <location>
        <begin position="326"/>
        <end position="347"/>
    </location>
</feature>
<dbReference type="Pfam" id="PF02687">
    <property type="entry name" value="FtsX"/>
    <property type="match status" value="1"/>
</dbReference>
<evidence type="ECO:0000256" key="1">
    <source>
        <dbReference type="ARBA" id="ARBA00004651"/>
    </source>
</evidence>
<evidence type="ECO:0000256" key="2">
    <source>
        <dbReference type="ARBA" id="ARBA00022475"/>
    </source>
</evidence>